<dbReference type="PANTHER" id="PTHR44147:SF2">
    <property type="entry name" value="DEHYDROGENASE_REDUCTASE SDR FAMILY MEMBER 1"/>
    <property type="match status" value="1"/>
</dbReference>
<dbReference type="AlphaFoldDB" id="A0A367F983"/>
<evidence type="ECO:0000313" key="1">
    <source>
        <dbReference type="EMBL" id="RCG26412.1"/>
    </source>
</evidence>
<keyword evidence="2" id="KW-1185">Reference proteome</keyword>
<dbReference type="Pfam" id="PF00106">
    <property type="entry name" value="adh_short"/>
    <property type="match status" value="1"/>
</dbReference>
<evidence type="ECO:0000313" key="2">
    <source>
        <dbReference type="Proteomes" id="UP000252914"/>
    </source>
</evidence>
<dbReference type="PRINTS" id="PR00081">
    <property type="entry name" value="GDHRDH"/>
</dbReference>
<gene>
    <name evidence="1" type="ORF">DTL70_07530</name>
</gene>
<dbReference type="PANTHER" id="PTHR44147">
    <property type="entry name" value="DEHYDROGENASE/REDUCTASE SDR FAMILY MEMBER 1"/>
    <property type="match status" value="1"/>
</dbReference>
<sequence>MRLCRYPARATASGARFAYPTEGVRYRCERVPRRTARRPDFQEEQVHESNASRGPLAGKAALVAGATRGAGRAMAVELCRAGATVYATGRTTRARASEVGRTGETIEETAELACEAGREGGGTATAVAVDHLDPEQVRDLIVRIDRAQGRLDILVNDLWGGDHLVGFGKKLWEHDLADTLRVLRLGIDSHLITSACALPLLTRRPGGLLIEVTDGTEESNRNYREPLSYDLAKAAPLRMARALAQETAEYGTTAVCLTPGWLRSEAMLDTHFHVTEENWRDGCATDPHFAISETPTFVGRAVAALAADPDVARWNGQSLSSGGLAQVYGFTDEDGSAPDAWRYLAEVQFAGKPADVTGYR</sequence>
<accession>A0A367F983</accession>
<organism evidence="1 2">
    <name type="scientific">Streptomyces diacarni</name>
    <dbReference type="NCBI Taxonomy" id="2800381"/>
    <lineage>
        <taxon>Bacteria</taxon>
        <taxon>Bacillati</taxon>
        <taxon>Actinomycetota</taxon>
        <taxon>Actinomycetes</taxon>
        <taxon>Kitasatosporales</taxon>
        <taxon>Streptomycetaceae</taxon>
        <taxon>Streptomyces</taxon>
    </lineage>
</organism>
<dbReference type="NCBIfam" id="NF006159">
    <property type="entry name" value="PRK08303.1"/>
    <property type="match status" value="1"/>
</dbReference>
<dbReference type="InterPro" id="IPR002347">
    <property type="entry name" value="SDR_fam"/>
</dbReference>
<comment type="caution">
    <text evidence="1">The sequence shown here is derived from an EMBL/GenBank/DDBJ whole genome shotgun (WGS) entry which is preliminary data.</text>
</comment>
<name>A0A367F983_9ACTN</name>
<reference evidence="1 2" key="1">
    <citation type="submission" date="2018-06" db="EMBL/GenBank/DDBJ databases">
        <title>Streptomyces reniochalinae sp. nov. and Streptomyces diacarnus sp. nov. from marine sponges.</title>
        <authorList>
            <person name="Li L."/>
        </authorList>
    </citation>
    <scope>NUCLEOTIDE SEQUENCE [LARGE SCALE GENOMIC DNA]</scope>
    <source>
        <strain evidence="1 2">LHW51701</strain>
    </source>
</reference>
<protein>
    <submittedName>
        <fullName evidence="1">SDR family NAD(P)-dependent oxidoreductase</fullName>
    </submittedName>
</protein>
<dbReference type="Proteomes" id="UP000252914">
    <property type="component" value="Unassembled WGS sequence"/>
</dbReference>
<dbReference type="InterPro" id="IPR036291">
    <property type="entry name" value="NAD(P)-bd_dom_sf"/>
</dbReference>
<dbReference type="SUPFAM" id="SSF51735">
    <property type="entry name" value="NAD(P)-binding Rossmann-fold domains"/>
    <property type="match status" value="1"/>
</dbReference>
<dbReference type="Gene3D" id="3.40.50.720">
    <property type="entry name" value="NAD(P)-binding Rossmann-like Domain"/>
    <property type="match status" value="1"/>
</dbReference>
<proteinExistence type="predicted"/>
<dbReference type="EMBL" id="QOIN01000034">
    <property type="protein sequence ID" value="RCG26412.1"/>
    <property type="molecule type" value="Genomic_DNA"/>
</dbReference>